<dbReference type="RefSeq" id="WP_340269537.1">
    <property type="nucleotide sequence ID" value="NZ_JBBEOG010000004.1"/>
</dbReference>
<evidence type="ECO:0000313" key="3">
    <source>
        <dbReference type="Proteomes" id="UP001596122"/>
    </source>
</evidence>
<dbReference type="EMBL" id="JBHSLD010000009">
    <property type="protein sequence ID" value="MFC5381609.1"/>
    <property type="molecule type" value="Genomic_DNA"/>
</dbReference>
<proteinExistence type="predicted"/>
<feature type="region of interest" description="Disordered" evidence="1">
    <location>
        <begin position="1"/>
        <end position="77"/>
    </location>
</feature>
<evidence type="ECO:0000313" key="2">
    <source>
        <dbReference type="EMBL" id="MFC5381609.1"/>
    </source>
</evidence>
<name>A0ABW0GNV7_9MICO</name>
<comment type="caution">
    <text evidence="2">The sequence shown here is derived from an EMBL/GenBank/DDBJ whole genome shotgun (WGS) entry which is preliminary data.</text>
</comment>
<organism evidence="2 3">
    <name type="scientific">Aquipuribacter nitratireducens</name>
    <dbReference type="NCBI Taxonomy" id="650104"/>
    <lineage>
        <taxon>Bacteria</taxon>
        <taxon>Bacillati</taxon>
        <taxon>Actinomycetota</taxon>
        <taxon>Actinomycetes</taxon>
        <taxon>Micrococcales</taxon>
        <taxon>Intrasporangiaceae</taxon>
        <taxon>Aquipuribacter</taxon>
    </lineage>
</organism>
<reference evidence="3" key="1">
    <citation type="journal article" date="2019" name="Int. J. Syst. Evol. Microbiol.">
        <title>The Global Catalogue of Microorganisms (GCM) 10K type strain sequencing project: providing services to taxonomists for standard genome sequencing and annotation.</title>
        <authorList>
            <consortium name="The Broad Institute Genomics Platform"/>
            <consortium name="The Broad Institute Genome Sequencing Center for Infectious Disease"/>
            <person name="Wu L."/>
            <person name="Ma J."/>
        </authorList>
    </citation>
    <scope>NUCLEOTIDE SEQUENCE [LARGE SCALE GENOMIC DNA]</scope>
    <source>
        <strain evidence="3">CCUG 43114</strain>
    </source>
</reference>
<feature type="compositionally biased region" description="Basic and acidic residues" evidence="1">
    <location>
        <begin position="1"/>
        <end position="12"/>
    </location>
</feature>
<accession>A0ABW0GNV7</accession>
<keyword evidence="3" id="KW-1185">Reference proteome</keyword>
<gene>
    <name evidence="2" type="ORF">ACFPJ6_12490</name>
</gene>
<protein>
    <submittedName>
        <fullName evidence="2">Uncharacterized protein</fullName>
    </submittedName>
</protein>
<evidence type="ECO:0000256" key="1">
    <source>
        <dbReference type="SAM" id="MobiDB-lite"/>
    </source>
</evidence>
<dbReference type="Proteomes" id="UP001596122">
    <property type="component" value="Unassembled WGS sequence"/>
</dbReference>
<sequence length="77" mass="8442">MATADVPRHEGGSFEPVPRAPQDTARPYPPEADPVSREPDVEPAQVTGDQVDPLPEELYPENPRQDDRRADGAEPPD</sequence>
<feature type="compositionally biased region" description="Basic and acidic residues" evidence="1">
    <location>
        <begin position="63"/>
        <end position="77"/>
    </location>
</feature>